<dbReference type="Gene3D" id="3.50.50.60">
    <property type="entry name" value="FAD/NAD(P)-binding domain"/>
    <property type="match status" value="1"/>
</dbReference>
<comment type="caution">
    <text evidence="3">The sequence shown here is derived from an EMBL/GenBank/DDBJ whole genome shotgun (WGS) entry which is preliminary data.</text>
</comment>
<organism evidence="3 4">
    <name type="scientific">Candidatus Phycosocius spiralis</name>
    <dbReference type="NCBI Taxonomy" id="2815099"/>
    <lineage>
        <taxon>Bacteria</taxon>
        <taxon>Pseudomonadati</taxon>
        <taxon>Pseudomonadota</taxon>
        <taxon>Alphaproteobacteria</taxon>
        <taxon>Caulobacterales</taxon>
        <taxon>Caulobacterales incertae sedis</taxon>
        <taxon>Candidatus Phycosocius</taxon>
    </lineage>
</organism>
<accession>A0ABQ4PSR6</accession>
<evidence type="ECO:0000313" key="3">
    <source>
        <dbReference type="EMBL" id="GIU66044.1"/>
    </source>
</evidence>
<proteinExistence type="predicted"/>
<sequence length="356" mass="38147">MAYCSSRHVLIIGAGPVGLCTGLELRRLGFKVTIIDAGIRGAGWASGGMLAPLYEFVAEPDMPPILVNFALKSALLWQTLASDLNVALQTGMIIVARDRREQAHLDWLSTQAQALNYPMQAIAVPDFLLGCGAYSAKDEASLDPRTVLRLLKLAFLERGGICVKGMAAAISTQGVTLTDGTFVGGDLIIVANGYAGSCFGFSISELNSLRPVKGQMARVGKQADFKGAIRAGRLYLLAREDTIVIGATSDQNACVTDEIDLEPLADLLQEATHLLPNLSQCPVIEAWSGIRPDTPDHRPLVGPTRCDGVYLASGTYRNGWLLAPAIAQLLGAQLVEHDIDFALQSLLAPSRFLFDR</sequence>
<name>A0ABQ4PSR6_9PROT</name>
<dbReference type="SUPFAM" id="SSF54373">
    <property type="entry name" value="FAD-linked reductases, C-terminal domain"/>
    <property type="match status" value="1"/>
</dbReference>
<evidence type="ECO:0000256" key="1">
    <source>
        <dbReference type="ARBA" id="ARBA00023002"/>
    </source>
</evidence>
<dbReference type="Proteomes" id="UP001161064">
    <property type="component" value="Unassembled WGS sequence"/>
</dbReference>
<dbReference type="SUPFAM" id="SSF51971">
    <property type="entry name" value="Nucleotide-binding domain"/>
    <property type="match status" value="1"/>
</dbReference>
<reference evidence="3" key="1">
    <citation type="submission" date="2021-05" db="EMBL/GenBank/DDBJ databases">
        <authorList>
            <person name="Tanabe Y."/>
        </authorList>
    </citation>
    <scope>NUCLEOTIDE SEQUENCE</scope>
    <source>
        <strain evidence="3">BOTRYCO-1</strain>
    </source>
</reference>
<dbReference type="InterPro" id="IPR036188">
    <property type="entry name" value="FAD/NAD-bd_sf"/>
</dbReference>
<dbReference type="Gene3D" id="3.30.9.10">
    <property type="entry name" value="D-Amino Acid Oxidase, subunit A, domain 2"/>
    <property type="match status" value="1"/>
</dbReference>
<dbReference type="Pfam" id="PF01266">
    <property type="entry name" value="DAO"/>
    <property type="match status" value="1"/>
</dbReference>
<feature type="domain" description="FAD dependent oxidoreductase" evidence="2">
    <location>
        <begin position="8"/>
        <end position="331"/>
    </location>
</feature>
<dbReference type="PANTHER" id="PTHR13847:SF289">
    <property type="entry name" value="GLYCINE OXIDASE"/>
    <property type="match status" value="1"/>
</dbReference>
<protein>
    <submittedName>
        <fullName evidence="3">Thiamine biosynthesis oxidoreductase ThiO</fullName>
    </submittedName>
</protein>
<keyword evidence="1" id="KW-0560">Oxidoreductase</keyword>
<dbReference type="PANTHER" id="PTHR13847">
    <property type="entry name" value="SARCOSINE DEHYDROGENASE-RELATED"/>
    <property type="match status" value="1"/>
</dbReference>
<dbReference type="EMBL" id="BPFZ01000001">
    <property type="protein sequence ID" value="GIU66044.1"/>
    <property type="molecule type" value="Genomic_DNA"/>
</dbReference>
<keyword evidence="4" id="KW-1185">Reference proteome</keyword>
<reference evidence="3" key="2">
    <citation type="journal article" date="2023" name="ISME Commun">
        <title>Characterization of a bloom-associated alphaproteobacterial lineage, 'Candidatus Phycosocius': insights into freshwater algal-bacterial interactions.</title>
        <authorList>
            <person name="Tanabe Y."/>
            <person name="Yamaguchi H."/>
            <person name="Yoshida M."/>
            <person name="Kai A."/>
            <person name="Okazaki Y."/>
        </authorList>
    </citation>
    <scope>NUCLEOTIDE SEQUENCE</scope>
    <source>
        <strain evidence="3">BOTRYCO-1</strain>
    </source>
</reference>
<dbReference type="RefSeq" id="WP_284358511.1">
    <property type="nucleotide sequence ID" value="NZ_BPFZ01000001.1"/>
</dbReference>
<evidence type="ECO:0000313" key="4">
    <source>
        <dbReference type="Proteomes" id="UP001161064"/>
    </source>
</evidence>
<gene>
    <name evidence="3" type="ORF">PsB1_0198</name>
</gene>
<dbReference type="InterPro" id="IPR006076">
    <property type="entry name" value="FAD-dep_OxRdtase"/>
</dbReference>
<evidence type="ECO:0000259" key="2">
    <source>
        <dbReference type="Pfam" id="PF01266"/>
    </source>
</evidence>